<reference evidence="1 2" key="1">
    <citation type="journal article" date="2005" name="Nature">
        <title>The genome of the social amoeba Dictyostelium discoideum.</title>
        <authorList>
            <consortium name="The Dictyostelium discoideum Sequencing Consortium"/>
            <person name="Eichinger L."/>
            <person name="Pachebat J.A."/>
            <person name="Glockner G."/>
            <person name="Rajandream M.A."/>
            <person name="Sucgang R."/>
            <person name="Berriman M."/>
            <person name="Song J."/>
            <person name="Olsen R."/>
            <person name="Szafranski K."/>
            <person name="Xu Q."/>
            <person name="Tunggal B."/>
            <person name="Kummerfeld S."/>
            <person name="Madera M."/>
            <person name="Konfortov B.A."/>
            <person name="Rivero F."/>
            <person name="Bankier A.T."/>
            <person name="Lehmann R."/>
            <person name="Hamlin N."/>
            <person name="Davies R."/>
            <person name="Gaudet P."/>
            <person name="Fey P."/>
            <person name="Pilcher K."/>
            <person name="Chen G."/>
            <person name="Saunders D."/>
            <person name="Sodergren E."/>
            <person name="Davis P."/>
            <person name="Kerhornou A."/>
            <person name="Nie X."/>
            <person name="Hall N."/>
            <person name="Anjard C."/>
            <person name="Hemphill L."/>
            <person name="Bason N."/>
            <person name="Farbrother P."/>
            <person name="Desany B."/>
            <person name="Just E."/>
            <person name="Morio T."/>
            <person name="Rost R."/>
            <person name="Churcher C."/>
            <person name="Cooper J."/>
            <person name="Haydock S."/>
            <person name="van Driessche N."/>
            <person name="Cronin A."/>
            <person name="Goodhead I."/>
            <person name="Muzny D."/>
            <person name="Mourier T."/>
            <person name="Pain A."/>
            <person name="Lu M."/>
            <person name="Harper D."/>
            <person name="Lindsay R."/>
            <person name="Hauser H."/>
            <person name="James K."/>
            <person name="Quiles M."/>
            <person name="Madan Babu M."/>
            <person name="Saito T."/>
            <person name="Buchrieser C."/>
            <person name="Wardroper A."/>
            <person name="Felder M."/>
            <person name="Thangavelu M."/>
            <person name="Johnson D."/>
            <person name="Knights A."/>
            <person name="Loulseged H."/>
            <person name="Mungall K."/>
            <person name="Oliver K."/>
            <person name="Price C."/>
            <person name="Quail M.A."/>
            <person name="Urushihara H."/>
            <person name="Hernandez J."/>
            <person name="Rabbinowitsch E."/>
            <person name="Steffen D."/>
            <person name="Sanders M."/>
            <person name="Ma J."/>
            <person name="Kohara Y."/>
            <person name="Sharp S."/>
            <person name="Simmonds M."/>
            <person name="Spiegler S."/>
            <person name="Tivey A."/>
            <person name="Sugano S."/>
            <person name="White B."/>
            <person name="Walker D."/>
            <person name="Woodward J."/>
            <person name="Winckler T."/>
            <person name="Tanaka Y."/>
            <person name="Shaulsky G."/>
            <person name="Schleicher M."/>
            <person name="Weinstock G."/>
            <person name="Rosenthal A."/>
            <person name="Cox E.C."/>
            <person name="Chisholm R.L."/>
            <person name="Gibbs R."/>
            <person name="Loomis W.F."/>
            <person name="Platzer M."/>
            <person name="Kay R.R."/>
            <person name="Williams J."/>
            <person name="Dear P.H."/>
            <person name="Noegel A.A."/>
            <person name="Barrell B."/>
            <person name="Kuspa A."/>
        </authorList>
    </citation>
    <scope>NUCLEOTIDE SEQUENCE [LARGE SCALE GENOMIC DNA]</scope>
    <source>
        <strain evidence="1 2">AX4</strain>
    </source>
</reference>
<keyword evidence="2" id="KW-1185">Reference proteome</keyword>
<dbReference type="EMBL" id="AAFI02000007">
    <property type="protein sequence ID" value="EAL71439.1"/>
    <property type="molecule type" value="Genomic_DNA"/>
</dbReference>
<proteinExistence type="predicted"/>
<gene>
    <name evidence="1" type="ORF">DDB_G0272010</name>
</gene>
<dbReference type="PaxDb" id="44689-DDB0168601"/>
<name>Q86JN7_DICDI</name>
<dbReference type="AlphaFoldDB" id="Q86JN7"/>
<accession>Q86JN7</accession>
<evidence type="ECO:0000313" key="2">
    <source>
        <dbReference type="Proteomes" id="UP000002195"/>
    </source>
</evidence>
<sequence length="171" mass="20287">MTTQNSSMNSNSENPTICFCSLKAIEKNCGECSYMLSKEVKQINAYLYQNQMQLLINLQQQLQQNYIEEEKKKTEENYDDKYNNLCEVENKKQYRKSVEICFCQCPAREIQCYGCSYLIPIEDNFSSEDVYDDFNDNNNSYDRENEQDNFNDFINEYTHEQSKNQAESFVL</sequence>
<dbReference type="KEGG" id="ddi:DDB_G0272010"/>
<organism evidence="1 2">
    <name type="scientific">Dictyostelium discoideum</name>
    <name type="common">Social amoeba</name>
    <dbReference type="NCBI Taxonomy" id="44689"/>
    <lineage>
        <taxon>Eukaryota</taxon>
        <taxon>Amoebozoa</taxon>
        <taxon>Evosea</taxon>
        <taxon>Eumycetozoa</taxon>
        <taxon>Dictyostelia</taxon>
        <taxon>Dictyosteliales</taxon>
        <taxon>Dictyosteliaceae</taxon>
        <taxon>Dictyostelium</taxon>
    </lineage>
</organism>
<comment type="caution">
    <text evidence="1">The sequence shown here is derived from an EMBL/GenBank/DDBJ whole genome shotgun (WGS) entry which is preliminary data.</text>
</comment>
<dbReference type="HOGENOM" id="CLU_1565762_0_0_1"/>
<protein>
    <submittedName>
        <fullName evidence="1">Uncharacterized protein</fullName>
    </submittedName>
</protein>
<dbReference type="VEuPathDB" id="AmoebaDB:DDB_G0272010"/>
<dbReference type="RefSeq" id="XP_645364.1">
    <property type="nucleotide sequence ID" value="XM_640272.1"/>
</dbReference>
<accession>Q55AA2</accession>
<dbReference type="InParanoid" id="Q86JN7"/>
<dbReference type="Proteomes" id="UP000002195">
    <property type="component" value="Unassembled WGS sequence"/>
</dbReference>
<dbReference type="GeneID" id="8618253"/>
<evidence type="ECO:0000313" key="1">
    <source>
        <dbReference type="EMBL" id="EAL71439.1"/>
    </source>
</evidence>